<keyword evidence="5 10" id="KW-0067">ATP-binding</keyword>
<dbReference type="Gene3D" id="3.40.1190.10">
    <property type="entry name" value="Mur-like, catalytic domain"/>
    <property type="match status" value="1"/>
</dbReference>
<keyword evidence="3 10" id="KW-0132">Cell division</keyword>
<feature type="binding site" evidence="10">
    <location>
        <begin position="97"/>
        <end position="103"/>
    </location>
    <ligand>
        <name>ATP</name>
        <dbReference type="ChEBI" id="CHEBI:30616"/>
    </ligand>
</feature>
<dbReference type="RefSeq" id="WP_138536919.1">
    <property type="nucleotide sequence ID" value="NZ_VANR01000006.1"/>
</dbReference>
<dbReference type="GO" id="GO:0009252">
    <property type="term" value="P:peptidoglycan biosynthetic process"/>
    <property type="evidence" value="ECO:0007669"/>
    <property type="project" value="UniProtKB-UniRule"/>
</dbReference>
<dbReference type="OrthoDB" id="9801978at2"/>
<dbReference type="EC" id="6.3.2.10" evidence="10 11"/>
<dbReference type="InterPro" id="IPR051046">
    <property type="entry name" value="MurCDEF_CellWall_CoF430Synth"/>
</dbReference>
<comment type="pathway">
    <text evidence="10 11">Cell wall biogenesis; peptidoglycan biosynthesis.</text>
</comment>
<dbReference type="InterPro" id="IPR035911">
    <property type="entry name" value="MurE/MurF_N"/>
</dbReference>
<dbReference type="InterPro" id="IPR000713">
    <property type="entry name" value="Mur_ligase_N"/>
</dbReference>
<dbReference type="Gene3D" id="3.40.1390.10">
    <property type="entry name" value="MurE/MurF, N-terminal domain"/>
    <property type="match status" value="1"/>
</dbReference>
<dbReference type="SUPFAM" id="SSF63418">
    <property type="entry name" value="MurE/MurF N-terminal domain"/>
    <property type="match status" value="1"/>
</dbReference>
<dbReference type="AlphaFoldDB" id="A0A5S3N1J9"/>
<dbReference type="PANTHER" id="PTHR43024:SF1">
    <property type="entry name" value="UDP-N-ACETYLMURAMOYL-TRIPEPTIDE--D-ALANYL-D-ALANINE LIGASE"/>
    <property type="match status" value="1"/>
</dbReference>
<dbReference type="Pfam" id="PF01225">
    <property type="entry name" value="Mur_ligase"/>
    <property type="match status" value="1"/>
</dbReference>
<keyword evidence="4 10" id="KW-0547">Nucleotide-binding</keyword>
<evidence type="ECO:0000256" key="3">
    <source>
        <dbReference type="ARBA" id="ARBA00022618"/>
    </source>
</evidence>
<dbReference type="GO" id="GO:0005737">
    <property type="term" value="C:cytoplasm"/>
    <property type="evidence" value="ECO:0007669"/>
    <property type="project" value="UniProtKB-SubCell"/>
</dbReference>
<evidence type="ECO:0000256" key="1">
    <source>
        <dbReference type="ARBA" id="ARBA00022490"/>
    </source>
</evidence>
<dbReference type="GO" id="GO:0071555">
    <property type="term" value="P:cell wall organization"/>
    <property type="evidence" value="ECO:0007669"/>
    <property type="project" value="UniProtKB-KW"/>
</dbReference>
<feature type="domain" description="Mur ligase N-terminal catalytic" evidence="12">
    <location>
        <begin position="16"/>
        <end position="62"/>
    </location>
</feature>
<dbReference type="GO" id="GO:0008766">
    <property type="term" value="F:UDP-N-acetylmuramoylalanyl-D-glutamyl-2,6-diaminopimelate-D-alanyl-D-alanine ligase activity"/>
    <property type="evidence" value="ECO:0007669"/>
    <property type="project" value="RHEA"/>
</dbReference>
<dbReference type="GO" id="GO:0051301">
    <property type="term" value="P:cell division"/>
    <property type="evidence" value="ECO:0007669"/>
    <property type="project" value="UniProtKB-KW"/>
</dbReference>
<keyword evidence="9 10" id="KW-0961">Cell wall biogenesis/degradation</keyword>
<evidence type="ECO:0000256" key="7">
    <source>
        <dbReference type="ARBA" id="ARBA00022984"/>
    </source>
</evidence>
<dbReference type="Pfam" id="PF08245">
    <property type="entry name" value="Mur_ligase_M"/>
    <property type="match status" value="1"/>
</dbReference>
<evidence type="ECO:0000256" key="6">
    <source>
        <dbReference type="ARBA" id="ARBA00022960"/>
    </source>
</evidence>
<feature type="domain" description="Mur ligase C-terminal" evidence="13">
    <location>
        <begin position="292"/>
        <end position="405"/>
    </location>
</feature>
<evidence type="ECO:0000256" key="10">
    <source>
        <dbReference type="HAMAP-Rule" id="MF_02019"/>
    </source>
</evidence>
<comment type="caution">
    <text evidence="15">The sequence shown here is derived from an EMBL/GenBank/DDBJ whole genome shotgun (WGS) entry which is preliminary data.</text>
</comment>
<evidence type="ECO:0000256" key="8">
    <source>
        <dbReference type="ARBA" id="ARBA00023306"/>
    </source>
</evidence>
<protein>
    <recommendedName>
        <fullName evidence="10 11">UDP-N-acetylmuramoyl-tripeptide--D-alanyl-D-alanine ligase</fullName>
        <ecNumber evidence="10 11">6.3.2.10</ecNumber>
    </recommendedName>
    <alternativeName>
        <fullName evidence="10">D-alanyl-D-alanine-adding enzyme</fullName>
    </alternativeName>
</protein>
<comment type="similarity">
    <text evidence="10">Belongs to the MurCDEF family. MurF subfamily.</text>
</comment>
<dbReference type="InterPro" id="IPR005863">
    <property type="entry name" value="UDP-N-AcMur_synth"/>
</dbReference>
<dbReference type="Pfam" id="PF02875">
    <property type="entry name" value="Mur_ligase_C"/>
    <property type="match status" value="1"/>
</dbReference>
<evidence type="ECO:0000259" key="14">
    <source>
        <dbReference type="Pfam" id="PF08245"/>
    </source>
</evidence>
<dbReference type="GO" id="GO:0005524">
    <property type="term" value="F:ATP binding"/>
    <property type="evidence" value="ECO:0007669"/>
    <property type="project" value="UniProtKB-UniRule"/>
</dbReference>
<evidence type="ECO:0000256" key="4">
    <source>
        <dbReference type="ARBA" id="ARBA00022741"/>
    </source>
</evidence>
<keyword evidence="16" id="KW-1185">Reference proteome</keyword>
<evidence type="ECO:0000313" key="16">
    <source>
        <dbReference type="Proteomes" id="UP000307140"/>
    </source>
</evidence>
<proteinExistence type="inferred from homology"/>
<dbReference type="Gene3D" id="3.90.190.20">
    <property type="entry name" value="Mur ligase, C-terminal domain"/>
    <property type="match status" value="1"/>
</dbReference>
<dbReference type="Proteomes" id="UP000307140">
    <property type="component" value="Unassembled WGS sequence"/>
</dbReference>
<keyword evidence="7 10" id="KW-0573">Peptidoglycan synthesis</keyword>
<evidence type="ECO:0000256" key="5">
    <source>
        <dbReference type="ARBA" id="ARBA00022840"/>
    </source>
</evidence>
<feature type="domain" description="Mur ligase central" evidence="14">
    <location>
        <begin position="96"/>
        <end position="268"/>
    </location>
</feature>
<dbReference type="GO" id="GO:0008360">
    <property type="term" value="P:regulation of cell shape"/>
    <property type="evidence" value="ECO:0007669"/>
    <property type="project" value="UniProtKB-KW"/>
</dbReference>
<dbReference type="UniPathway" id="UPA00219"/>
<dbReference type="SUPFAM" id="SSF53623">
    <property type="entry name" value="MurD-like peptide ligases, catalytic domain"/>
    <property type="match status" value="1"/>
</dbReference>
<dbReference type="InterPro" id="IPR004101">
    <property type="entry name" value="Mur_ligase_C"/>
</dbReference>
<evidence type="ECO:0000259" key="13">
    <source>
        <dbReference type="Pfam" id="PF02875"/>
    </source>
</evidence>
<comment type="catalytic activity">
    <reaction evidence="10 11">
        <text>D-alanyl-D-alanine + UDP-N-acetyl-alpha-D-muramoyl-L-alanyl-gamma-D-glutamyl-meso-2,6-diaminopimelate + ATP = UDP-N-acetyl-alpha-D-muramoyl-L-alanyl-gamma-D-glutamyl-meso-2,6-diaminopimeloyl-D-alanyl-D-alanine + ADP + phosphate + H(+)</text>
        <dbReference type="Rhea" id="RHEA:28374"/>
        <dbReference type="ChEBI" id="CHEBI:15378"/>
        <dbReference type="ChEBI" id="CHEBI:30616"/>
        <dbReference type="ChEBI" id="CHEBI:43474"/>
        <dbReference type="ChEBI" id="CHEBI:57822"/>
        <dbReference type="ChEBI" id="CHEBI:61386"/>
        <dbReference type="ChEBI" id="CHEBI:83905"/>
        <dbReference type="ChEBI" id="CHEBI:456216"/>
        <dbReference type="EC" id="6.3.2.10"/>
    </reaction>
</comment>
<comment type="subcellular location">
    <subcellularLocation>
        <location evidence="10 11">Cytoplasm</location>
    </subcellularLocation>
</comment>
<name>A0A5S3N1J9_9FLAO</name>
<keyword evidence="2 10" id="KW-0436">Ligase</keyword>
<dbReference type="NCBIfam" id="TIGR01143">
    <property type="entry name" value="murF"/>
    <property type="match status" value="1"/>
</dbReference>
<keyword evidence="1 10" id="KW-0963">Cytoplasm</keyword>
<evidence type="ECO:0000256" key="2">
    <source>
        <dbReference type="ARBA" id="ARBA00022598"/>
    </source>
</evidence>
<evidence type="ECO:0000313" key="15">
    <source>
        <dbReference type="EMBL" id="TMM29135.1"/>
    </source>
</evidence>
<reference evidence="15 16" key="1">
    <citation type="submission" date="2019-05" db="EMBL/GenBank/DDBJ databases">
        <title>Polaribacter aestuariivivens sp. nov., isolated from a tidal flat.</title>
        <authorList>
            <person name="Yoon J.-H."/>
        </authorList>
    </citation>
    <scope>NUCLEOTIDE SEQUENCE [LARGE SCALE GENOMIC DNA]</scope>
    <source>
        <strain evidence="15 16">DBTF-3</strain>
    </source>
</reference>
<evidence type="ECO:0000256" key="11">
    <source>
        <dbReference type="RuleBase" id="RU004136"/>
    </source>
</evidence>
<dbReference type="InterPro" id="IPR036615">
    <property type="entry name" value="Mur_ligase_C_dom_sf"/>
</dbReference>
<gene>
    <name evidence="10 15" type="primary">murF</name>
    <name evidence="15" type="ORF">FDT66_12160</name>
</gene>
<accession>A0A5S3N1J9</accession>
<dbReference type="InterPro" id="IPR036565">
    <property type="entry name" value="Mur-like_cat_sf"/>
</dbReference>
<sequence length="418" mass="46985">MTIADIYKIYTEHFLVDTDTRKIRPNTLFFALKGDNFNGNKFAKEAIKLGAKYAIIDEAEYKISGKTILVANVLETLQNLAKYHRSKLTIPVIGLTGSNGKTTTKELINAVLSKKYKTTATIGNLNNHIGVPLTILSITPKAEIGIIEMGANHQKEIEFLCSISTPDFGYITNFGKAHLEGFGGINGVIKGKSELYTYLINNDKTAIVNPYDAIQVEKTENCKKILFSSDTQFLEADPFVKISHQNIIIKSNLIGKYNYTNIAAAITIGTYFNISIENIKDAIENYIPTNNRSQVIKKDDNIIFLDAYNANPTSMEAALENFSLIKEKSKTVILGDMFELGIETDEEHQKIVNLSDKYSFDNTFYVGEHFFKASTTNKKFKNFEELKNYVIKNPLKNQSILIKGSRGMQLERVLEFIT</sequence>
<keyword evidence="6 10" id="KW-0133">Cell shape</keyword>
<keyword evidence="8 10" id="KW-0131">Cell cycle</keyword>
<dbReference type="GO" id="GO:0047480">
    <property type="term" value="F:UDP-N-acetylmuramoyl-tripeptide-D-alanyl-D-alanine ligase activity"/>
    <property type="evidence" value="ECO:0007669"/>
    <property type="project" value="UniProtKB-UniRule"/>
</dbReference>
<dbReference type="InterPro" id="IPR013221">
    <property type="entry name" value="Mur_ligase_cen"/>
</dbReference>
<evidence type="ECO:0000259" key="12">
    <source>
        <dbReference type="Pfam" id="PF01225"/>
    </source>
</evidence>
<organism evidence="15 16">
    <name type="scientific">Polaribacter aestuariivivens</name>
    <dbReference type="NCBI Taxonomy" id="2304626"/>
    <lineage>
        <taxon>Bacteria</taxon>
        <taxon>Pseudomonadati</taxon>
        <taxon>Bacteroidota</taxon>
        <taxon>Flavobacteriia</taxon>
        <taxon>Flavobacteriales</taxon>
        <taxon>Flavobacteriaceae</taxon>
    </lineage>
</organism>
<dbReference type="SUPFAM" id="SSF53244">
    <property type="entry name" value="MurD-like peptide ligases, peptide-binding domain"/>
    <property type="match status" value="1"/>
</dbReference>
<evidence type="ECO:0000256" key="9">
    <source>
        <dbReference type="ARBA" id="ARBA00023316"/>
    </source>
</evidence>
<dbReference type="EMBL" id="VANR01000006">
    <property type="protein sequence ID" value="TMM29135.1"/>
    <property type="molecule type" value="Genomic_DNA"/>
</dbReference>
<comment type="function">
    <text evidence="10 11">Involved in cell wall formation. Catalyzes the final step in the synthesis of UDP-N-acetylmuramoyl-pentapeptide, the precursor of murein.</text>
</comment>
<dbReference type="PANTHER" id="PTHR43024">
    <property type="entry name" value="UDP-N-ACETYLMURAMOYL-TRIPEPTIDE--D-ALANYL-D-ALANINE LIGASE"/>
    <property type="match status" value="1"/>
</dbReference>
<dbReference type="HAMAP" id="MF_02019">
    <property type="entry name" value="MurF"/>
    <property type="match status" value="1"/>
</dbReference>